<feature type="transmembrane region" description="Helical" evidence="1">
    <location>
        <begin position="196"/>
        <end position="217"/>
    </location>
</feature>
<evidence type="ECO:0000256" key="1">
    <source>
        <dbReference type="SAM" id="Phobius"/>
    </source>
</evidence>
<protein>
    <submittedName>
        <fullName evidence="2">Uncharacterized protein</fullName>
    </submittedName>
</protein>
<accession>A0A2H3B5C2</accession>
<sequence>MNGLHSWQATAYIECIARSSRDPDMQGYAVRLSSALPAILIKWSHDDVTESVRVVLVQVYSILLVTFFSMCRRNLSMADAHFALSITVSPLSLYFLYSTLRVCLGKRNTLYERLSRSKIIIGVLSTIMLILWIVLDLLIYFADVFEGEVCPSPTVHRRHMQKVVPWPRFRCIQMTWFSVRSFCLSQWIVITRAHPWTIFLCIVLAYTCWAGTLKIWIVDMDYYYYKLLQSFDETLPYEPRIDYDPLGFGQVRDPPVTSVFIH</sequence>
<dbReference type="AlphaFoldDB" id="A0A2H3B5C2"/>
<organism evidence="2 3">
    <name type="scientific">Armillaria solidipes</name>
    <dbReference type="NCBI Taxonomy" id="1076256"/>
    <lineage>
        <taxon>Eukaryota</taxon>
        <taxon>Fungi</taxon>
        <taxon>Dikarya</taxon>
        <taxon>Basidiomycota</taxon>
        <taxon>Agaricomycotina</taxon>
        <taxon>Agaricomycetes</taxon>
        <taxon>Agaricomycetidae</taxon>
        <taxon>Agaricales</taxon>
        <taxon>Marasmiineae</taxon>
        <taxon>Physalacriaceae</taxon>
        <taxon>Armillaria</taxon>
    </lineage>
</organism>
<dbReference type="EMBL" id="KZ293454">
    <property type="protein sequence ID" value="PBK64054.1"/>
    <property type="molecule type" value="Genomic_DNA"/>
</dbReference>
<feature type="transmembrane region" description="Helical" evidence="1">
    <location>
        <begin position="120"/>
        <end position="142"/>
    </location>
</feature>
<reference evidence="3" key="1">
    <citation type="journal article" date="2017" name="Nat. Ecol. Evol.">
        <title>Genome expansion and lineage-specific genetic innovations in the forest pathogenic fungi Armillaria.</title>
        <authorList>
            <person name="Sipos G."/>
            <person name="Prasanna A.N."/>
            <person name="Walter M.C."/>
            <person name="O'Connor E."/>
            <person name="Balint B."/>
            <person name="Krizsan K."/>
            <person name="Kiss B."/>
            <person name="Hess J."/>
            <person name="Varga T."/>
            <person name="Slot J."/>
            <person name="Riley R."/>
            <person name="Boka B."/>
            <person name="Rigling D."/>
            <person name="Barry K."/>
            <person name="Lee J."/>
            <person name="Mihaltcheva S."/>
            <person name="LaButti K."/>
            <person name="Lipzen A."/>
            <person name="Waldron R."/>
            <person name="Moloney N.M."/>
            <person name="Sperisen C."/>
            <person name="Kredics L."/>
            <person name="Vagvoelgyi C."/>
            <person name="Patrignani A."/>
            <person name="Fitzpatrick D."/>
            <person name="Nagy I."/>
            <person name="Doyle S."/>
            <person name="Anderson J.B."/>
            <person name="Grigoriev I.V."/>
            <person name="Gueldener U."/>
            <person name="Muensterkoetter M."/>
            <person name="Nagy L.G."/>
        </authorList>
    </citation>
    <scope>NUCLEOTIDE SEQUENCE [LARGE SCALE GENOMIC DNA]</scope>
    <source>
        <strain evidence="3">28-4</strain>
    </source>
</reference>
<proteinExistence type="predicted"/>
<keyword evidence="1" id="KW-0472">Membrane</keyword>
<evidence type="ECO:0000313" key="2">
    <source>
        <dbReference type="EMBL" id="PBK64054.1"/>
    </source>
</evidence>
<feature type="transmembrane region" description="Helical" evidence="1">
    <location>
        <begin position="82"/>
        <end position="100"/>
    </location>
</feature>
<keyword evidence="1" id="KW-1133">Transmembrane helix</keyword>
<feature type="transmembrane region" description="Helical" evidence="1">
    <location>
        <begin position="52"/>
        <end position="70"/>
    </location>
</feature>
<name>A0A2H3B5C2_9AGAR</name>
<evidence type="ECO:0000313" key="3">
    <source>
        <dbReference type="Proteomes" id="UP000218334"/>
    </source>
</evidence>
<keyword evidence="1" id="KW-0812">Transmembrane</keyword>
<dbReference type="Proteomes" id="UP000218334">
    <property type="component" value="Unassembled WGS sequence"/>
</dbReference>
<gene>
    <name evidence="2" type="ORF">ARMSODRAFT_893519</name>
</gene>
<keyword evidence="3" id="KW-1185">Reference proteome</keyword>